<evidence type="ECO:0000256" key="4">
    <source>
        <dbReference type="SAM" id="MobiDB-lite"/>
    </source>
</evidence>
<protein>
    <recommendedName>
        <fullName evidence="7">Zinc finger PHD-type domain-containing protein</fullName>
    </recommendedName>
</protein>
<feature type="compositionally biased region" description="Acidic residues" evidence="4">
    <location>
        <begin position="295"/>
        <end position="311"/>
    </location>
</feature>
<name>W3WZU9_PESFW</name>
<accession>W3WZU9</accession>
<dbReference type="InParanoid" id="W3WZU9"/>
<dbReference type="InterPro" id="IPR011011">
    <property type="entry name" value="Znf_FYVE_PHD"/>
</dbReference>
<dbReference type="RefSeq" id="XP_007836033.1">
    <property type="nucleotide sequence ID" value="XM_007837842.1"/>
</dbReference>
<evidence type="ECO:0000256" key="3">
    <source>
        <dbReference type="ARBA" id="ARBA00022833"/>
    </source>
</evidence>
<keyword evidence="2" id="KW-0863">Zinc-finger</keyword>
<feature type="region of interest" description="Disordered" evidence="4">
    <location>
        <begin position="432"/>
        <end position="473"/>
    </location>
</feature>
<feature type="region of interest" description="Disordered" evidence="4">
    <location>
        <begin position="337"/>
        <end position="358"/>
    </location>
</feature>
<keyword evidence="1" id="KW-0479">Metal-binding</keyword>
<dbReference type="CDD" id="cd15489">
    <property type="entry name" value="PHD_SF"/>
    <property type="match status" value="1"/>
</dbReference>
<proteinExistence type="predicted"/>
<dbReference type="KEGG" id="pfy:PFICI_09261"/>
<keyword evidence="6" id="KW-1185">Reference proteome</keyword>
<evidence type="ECO:0000313" key="6">
    <source>
        <dbReference type="Proteomes" id="UP000030651"/>
    </source>
</evidence>
<dbReference type="GeneID" id="19274274"/>
<organism evidence="5 6">
    <name type="scientific">Pestalotiopsis fici (strain W106-1 / CGMCC3.15140)</name>
    <dbReference type="NCBI Taxonomy" id="1229662"/>
    <lineage>
        <taxon>Eukaryota</taxon>
        <taxon>Fungi</taxon>
        <taxon>Dikarya</taxon>
        <taxon>Ascomycota</taxon>
        <taxon>Pezizomycotina</taxon>
        <taxon>Sordariomycetes</taxon>
        <taxon>Xylariomycetidae</taxon>
        <taxon>Amphisphaeriales</taxon>
        <taxon>Sporocadaceae</taxon>
        <taxon>Pestalotiopsis</taxon>
    </lineage>
</organism>
<dbReference type="eggNOG" id="ENOG502SDK4">
    <property type="taxonomic scope" value="Eukaryota"/>
</dbReference>
<evidence type="ECO:0008006" key="7">
    <source>
        <dbReference type="Google" id="ProtNLM"/>
    </source>
</evidence>
<dbReference type="PROSITE" id="PS01359">
    <property type="entry name" value="ZF_PHD_1"/>
    <property type="match status" value="1"/>
</dbReference>
<evidence type="ECO:0000256" key="2">
    <source>
        <dbReference type="ARBA" id="ARBA00022771"/>
    </source>
</evidence>
<reference evidence="6" key="1">
    <citation type="journal article" date="2015" name="BMC Genomics">
        <title>Genomic and transcriptomic analysis of the endophytic fungus Pestalotiopsis fici reveals its lifestyle and high potential for synthesis of natural products.</title>
        <authorList>
            <person name="Wang X."/>
            <person name="Zhang X."/>
            <person name="Liu L."/>
            <person name="Xiang M."/>
            <person name="Wang W."/>
            <person name="Sun X."/>
            <person name="Che Y."/>
            <person name="Guo L."/>
            <person name="Liu G."/>
            <person name="Guo L."/>
            <person name="Wang C."/>
            <person name="Yin W.B."/>
            <person name="Stadler M."/>
            <person name="Zhang X."/>
            <person name="Liu X."/>
        </authorList>
    </citation>
    <scope>NUCLEOTIDE SEQUENCE [LARGE SCALE GENOMIC DNA]</scope>
    <source>
        <strain evidence="6">W106-1 / CGMCC3.15140</strain>
    </source>
</reference>
<feature type="compositionally biased region" description="Polar residues" evidence="4">
    <location>
        <begin position="462"/>
        <end position="473"/>
    </location>
</feature>
<feature type="region of interest" description="Disordered" evidence="4">
    <location>
        <begin position="28"/>
        <end position="51"/>
    </location>
</feature>
<dbReference type="InterPro" id="IPR019786">
    <property type="entry name" value="Zinc_finger_PHD-type_CS"/>
</dbReference>
<keyword evidence="3" id="KW-0862">Zinc</keyword>
<dbReference type="EMBL" id="KI912114">
    <property type="protein sequence ID" value="ETS79408.1"/>
    <property type="molecule type" value="Genomic_DNA"/>
</dbReference>
<feature type="region of interest" description="Disordered" evidence="4">
    <location>
        <begin position="282"/>
        <end position="314"/>
    </location>
</feature>
<dbReference type="GO" id="GO:0008270">
    <property type="term" value="F:zinc ion binding"/>
    <property type="evidence" value="ECO:0007669"/>
    <property type="project" value="UniProtKB-KW"/>
</dbReference>
<dbReference type="OrthoDB" id="166746at2759"/>
<dbReference type="Proteomes" id="UP000030651">
    <property type="component" value="Unassembled WGS sequence"/>
</dbReference>
<sequence length="679" mass="76477">MTTPLPYKHGSPFLHRVWRSAVDMLAAAQKSTPDDDRPRAAKRRRITEDSTDPGIFASVGPLFSDPSQGYSRTLRFQVLKVGHVSDPDPGVNGLLHGNGSPVKKNASIRVVQARCRLTISSGTSSAPSRPIYCDSQPCEIRVSCDRDGFSSHGRVHLQQPFVVGAEKLYVMRDDSPHFMLADSYLITTELESVGDPNWPPFDLLPKSSWPRSQQWALSSTHSYAYSKPRLSTPVVLRKTHGVEEIRTDLVMETDLRWSAMNSEQPSPQIGDILAPLKTEHVNGRTDNSVNKNDHDDDDDAAADDEDGDEEAITPSRSLRMRDKQQVYNLKLLSDKARGREMKERKKRKDAKVKGMNDAKPGISGRVTWTLPDGKRAMLDHWHCIYCYVPHDNIDQLQRHMVQHSEWKIATDFSQKDGWHIVISEGEQLTPRAARRAAAQARKLESPTNISPPVSLRSRRSAPSHSTEAITSAKQQLVPNTIQPMYDRLSKAVLEPLSKVDEPPIDNAWLLQKHRDTIMEYTDVDPDEKEYIVEWDAFLFTRKGTVVPYLKNIYLEFIQEKASWLLASQARMHEALKHLAYLNGRDLLDKSTASEAVEILRSTKPEVQDKLPPAQIPRTALPAYSSKAGCGICGQIVPATSNQLICANLDCETPFYHDHCMDYHAKQEVSDPNWHCNKCC</sequence>
<dbReference type="CDD" id="cd21552">
    <property type="entry name" value="VEFS-box_ctSUZ12-like"/>
    <property type="match status" value="1"/>
</dbReference>
<evidence type="ECO:0000313" key="5">
    <source>
        <dbReference type="EMBL" id="ETS79408.1"/>
    </source>
</evidence>
<dbReference type="HOGENOM" id="CLU_019535_0_0_1"/>
<dbReference type="AlphaFoldDB" id="W3WZU9"/>
<dbReference type="SUPFAM" id="SSF57903">
    <property type="entry name" value="FYVE/PHD zinc finger"/>
    <property type="match status" value="1"/>
</dbReference>
<dbReference type="OMA" id="KEYIWEW"/>
<evidence type="ECO:0000256" key="1">
    <source>
        <dbReference type="ARBA" id="ARBA00022723"/>
    </source>
</evidence>
<gene>
    <name evidence="5" type="ORF">PFICI_09261</name>
</gene>